<keyword evidence="2" id="KW-1185">Reference proteome</keyword>
<dbReference type="STRING" id="62928.azo3984"/>
<protein>
    <submittedName>
        <fullName evidence="1">Conserved hypothetical secreted protein</fullName>
    </submittedName>
</protein>
<evidence type="ECO:0000313" key="2">
    <source>
        <dbReference type="Proteomes" id="UP000002588"/>
    </source>
</evidence>
<dbReference type="Pfam" id="PF14334">
    <property type="entry name" value="DUF4390"/>
    <property type="match status" value="1"/>
</dbReference>
<dbReference type="InterPro" id="IPR025500">
    <property type="entry name" value="DUF4390"/>
</dbReference>
<dbReference type="KEGG" id="azo:azo3984"/>
<dbReference type="EMBL" id="AM406670">
    <property type="protein sequence ID" value="CAL96600.1"/>
    <property type="molecule type" value="Genomic_DNA"/>
</dbReference>
<sequence>MRARSPRFSPATPMRFPCRSTASPIYACFPMPTMMASSTRFFAKLPERLRVACATVLLALLAASAQADDVEVEQAEIVAGDAGGYVLNADIRVDLNPRLVDAIMHGVALYFVTEVIVERPRWYWLNDVVVNRSLNYRLSYQAITRSYRLSIGSLHQNFDNLEAALRTMQRIRNWQIAGNEDLRPGVSHEVSLRFRLDTAQLPKPFQVTAIGSRDWNLGTDWQRWTFLPGAAASR</sequence>
<dbReference type="Proteomes" id="UP000002588">
    <property type="component" value="Chromosome"/>
</dbReference>
<name>A1KCP4_AZOSB</name>
<organism evidence="1 2">
    <name type="scientific">Azoarcus sp. (strain BH72)</name>
    <dbReference type="NCBI Taxonomy" id="418699"/>
    <lineage>
        <taxon>Bacteria</taxon>
        <taxon>Pseudomonadati</taxon>
        <taxon>Pseudomonadota</taxon>
        <taxon>Betaproteobacteria</taxon>
        <taxon>Rhodocyclales</taxon>
        <taxon>Zoogloeaceae</taxon>
        <taxon>Azoarcus</taxon>
    </lineage>
</organism>
<dbReference type="AlphaFoldDB" id="A1KCP4"/>
<proteinExistence type="predicted"/>
<reference evidence="1 2" key="1">
    <citation type="journal article" date="2006" name="Nat. Biotechnol.">
        <title>Complete genome of the mutualistic, N2-fixing grass endophyte Azoarcus sp. strain BH72.</title>
        <authorList>
            <person name="Krause A."/>
            <person name="Ramakumar A."/>
            <person name="Bartels D."/>
            <person name="Battistoni F."/>
            <person name="Bekel T."/>
            <person name="Boch J."/>
            <person name="Boehm M."/>
            <person name="Friedrich F."/>
            <person name="Hurek T."/>
            <person name="Krause L."/>
            <person name="Linke B."/>
            <person name="McHardy A.C."/>
            <person name="Sarkar A."/>
            <person name="Schneiker S."/>
            <person name="Syed A.A."/>
            <person name="Thauer R."/>
            <person name="Vorhoelter F.-J."/>
            <person name="Weidner S."/>
            <person name="Puehler A."/>
            <person name="Reinhold-Hurek B."/>
            <person name="Kaiser O."/>
            <person name="Goesmann A."/>
        </authorList>
    </citation>
    <scope>NUCLEOTIDE SEQUENCE [LARGE SCALE GENOMIC DNA]</scope>
    <source>
        <strain evidence="1 2">BH72</strain>
    </source>
</reference>
<dbReference type="eggNOG" id="ENOG502ZZV8">
    <property type="taxonomic scope" value="Bacteria"/>
</dbReference>
<gene>
    <name evidence="1" type="ordered locus">azo3984</name>
</gene>
<dbReference type="HOGENOM" id="CLU_070058_1_0_4"/>
<evidence type="ECO:0000313" key="1">
    <source>
        <dbReference type="EMBL" id="CAL96600.1"/>
    </source>
</evidence>
<accession>A1KCP4</accession>